<dbReference type="InterPro" id="IPR036291">
    <property type="entry name" value="NAD(P)-bd_dom_sf"/>
</dbReference>
<comment type="similarity">
    <text evidence="3 8">Belongs to the NAD(P)-dependent epimerase/dehydratase family. GDP-mannose 4,6-dehydratase subfamily.</text>
</comment>
<dbReference type="FunFam" id="3.40.50.720:FF:000924">
    <property type="entry name" value="GDP-mannose 4,6 dehydratase"/>
    <property type="match status" value="1"/>
</dbReference>
<evidence type="ECO:0000256" key="1">
    <source>
        <dbReference type="ARBA" id="ARBA00000188"/>
    </source>
</evidence>
<gene>
    <name evidence="8 10" type="primary">gmd</name>
    <name evidence="10" type="ORF">KL86APRO_12640</name>
</gene>
<name>A0A212KD48_9PROT</name>
<organism evidence="10">
    <name type="scientific">uncultured Alphaproteobacteria bacterium</name>
    <dbReference type="NCBI Taxonomy" id="91750"/>
    <lineage>
        <taxon>Bacteria</taxon>
        <taxon>Pseudomonadati</taxon>
        <taxon>Pseudomonadota</taxon>
        <taxon>Alphaproteobacteria</taxon>
        <taxon>environmental samples</taxon>
    </lineage>
</organism>
<comment type="caution">
    <text evidence="8">Lacks conserved residue(s) required for the propagation of feature annotation.</text>
</comment>
<dbReference type="CDD" id="cd05260">
    <property type="entry name" value="GDP_MD_SDR_e"/>
    <property type="match status" value="1"/>
</dbReference>
<dbReference type="AlphaFoldDB" id="A0A212KD48"/>
<evidence type="ECO:0000256" key="7">
    <source>
        <dbReference type="ARBA" id="ARBA00059383"/>
    </source>
</evidence>
<dbReference type="PANTHER" id="PTHR43715">
    <property type="entry name" value="GDP-MANNOSE 4,6-DEHYDRATASE"/>
    <property type="match status" value="1"/>
</dbReference>
<evidence type="ECO:0000256" key="2">
    <source>
        <dbReference type="ARBA" id="ARBA00001937"/>
    </source>
</evidence>
<dbReference type="HAMAP" id="MF_00955">
    <property type="entry name" value="GDP_Man_dehydratase"/>
    <property type="match status" value="1"/>
</dbReference>
<dbReference type="GO" id="GO:0042351">
    <property type="term" value="P:'de novo' GDP-L-fucose biosynthetic process"/>
    <property type="evidence" value="ECO:0007669"/>
    <property type="project" value="TreeGrafter"/>
</dbReference>
<keyword evidence="5" id="KW-0536">Nodulation</keyword>
<keyword evidence="6 8" id="KW-0456">Lyase</keyword>
<dbReference type="Gene3D" id="3.90.25.10">
    <property type="entry name" value="UDP-galactose 4-epimerase, domain 1"/>
    <property type="match status" value="1"/>
</dbReference>
<dbReference type="GO" id="GO:0070401">
    <property type="term" value="F:NADP+ binding"/>
    <property type="evidence" value="ECO:0007669"/>
    <property type="project" value="UniProtKB-UniRule"/>
</dbReference>
<keyword evidence="8" id="KW-0521">NADP</keyword>
<sequence length="334" mass="36692">MNTSSAKTALIFGISGQDGGYLTRLLLEKGYDVHGTSRDAETSAFANLVALGLRDKVTVHSAALTDFRSVLQTVVKVEPDEIYNLSGQSSVGLSFQQPVETLESIATATLNVLEVLRFLSKPIRFYNAGSSECFGNTGDEPANETSPFHPRSPYAVAKSTAFWEVANYRESYGLFACSGILFNHESPMRPSRFVTRKIAAAAARIARDGGGEVSLGDLSVRRDWGWAPEYVEAMWAMLQHAEPEDLVIATGEVNPLSEFAAAAFSAFDLDWRDHVKSDPSLLRPSEIRCGFGCAARAKDKLGWTARTRMREVARRMALAERARLDGLPVDEWLF</sequence>
<proteinExistence type="inferred from homology"/>
<dbReference type="Pfam" id="PF16363">
    <property type="entry name" value="GDP_Man_Dehyd"/>
    <property type="match status" value="1"/>
</dbReference>
<dbReference type="GO" id="GO:0008446">
    <property type="term" value="F:GDP-mannose 4,6-dehydratase activity"/>
    <property type="evidence" value="ECO:0007669"/>
    <property type="project" value="UniProtKB-UniRule"/>
</dbReference>
<evidence type="ECO:0000256" key="6">
    <source>
        <dbReference type="ARBA" id="ARBA00023239"/>
    </source>
</evidence>
<evidence type="ECO:0000256" key="8">
    <source>
        <dbReference type="HAMAP-Rule" id="MF_00955"/>
    </source>
</evidence>
<protein>
    <recommendedName>
        <fullName evidence="4 8">GDP-mannose 4,6-dehydratase</fullName>
        <ecNumber evidence="4 8">4.2.1.47</ecNumber>
    </recommendedName>
    <alternativeName>
        <fullName evidence="8">GDP-D-mannose dehydratase</fullName>
    </alternativeName>
</protein>
<dbReference type="InterPro" id="IPR006368">
    <property type="entry name" value="GDP_Man_deHydtase"/>
</dbReference>
<dbReference type="SUPFAM" id="SSF51735">
    <property type="entry name" value="NAD(P)-binding Rossmann-fold domains"/>
    <property type="match status" value="1"/>
</dbReference>
<comment type="catalytic activity">
    <reaction evidence="1 8">
        <text>GDP-alpha-D-mannose = GDP-4-dehydro-alpha-D-rhamnose + H2O</text>
        <dbReference type="Rhea" id="RHEA:23820"/>
        <dbReference type="ChEBI" id="CHEBI:15377"/>
        <dbReference type="ChEBI" id="CHEBI:57527"/>
        <dbReference type="ChEBI" id="CHEBI:57964"/>
        <dbReference type="EC" id="4.2.1.47"/>
    </reaction>
</comment>
<evidence type="ECO:0000256" key="3">
    <source>
        <dbReference type="ARBA" id="ARBA00009263"/>
    </source>
</evidence>
<accession>A0A212KD48</accession>
<evidence type="ECO:0000259" key="9">
    <source>
        <dbReference type="Pfam" id="PF16363"/>
    </source>
</evidence>
<dbReference type="EMBL" id="FLUO01000001">
    <property type="protein sequence ID" value="SBW09639.1"/>
    <property type="molecule type" value="Genomic_DNA"/>
</dbReference>
<evidence type="ECO:0000256" key="5">
    <source>
        <dbReference type="ARBA" id="ARBA00022458"/>
    </source>
</evidence>
<dbReference type="Gene3D" id="3.40.50.720">
    <property type="entry name" value="NAD(P)-binding Rossmann-like Domain"/>
    <property type="match status" value="1"/>
</dbReference>
<dbReference type="PANTHER" id="PTHR43715:SF1">
    <property type="entry name" value="GDP-MANNOSE 4,6 DEHYDRATASE"/>
    <property type="match status" value="1"/>
</dbReference>
<evidence type="ECO:0000313" key="10">
    <source>
        <dbReference type="EMBL" id="SBW09639.1"/>
    </source>
</evidence>
<comment type="cofactor">
    <cofactor evidence="2 8">
        <name>NADP(+)</name>
        <dbReference type="ChEBI" id="CHEBI:58349"/>
    </cofactor>
</comment>
<dbReference type="EC" id="4.2.1.47" evidence="4 8"/>
<reference evidence="10" key="1">
    <citation type="submission" date="2016-04" db="EMBL/GenBank/DDBJ databases">
        <authorList>
            <person name="Evans L.H."/>
            <person name="Alamgir A."/>
            <person name="Owens N."/>
            <person name="Weber N.D."/>
            <person name="Virtaneva K."/>
            <person name="Barbian K."/>
            <person name="Babar A."/>
            <person name="Rosenke K."/>
        </authorList>
    </citation>
    <scope>NUCLEOTIDE SEQUENCE</scope>
    <source>
        <strain evidence="10">86</strain>
    </source>
</reference>
<feature type="active site" evidence="8">
    <location>
        <position position="159"/>
    </location>
</feature>
<evidence type="ECO:0000256" key="4">
    <source>
        <dbReference type="ARBA" id="ARBA00011989"/>
    </source>
</evidence>
<feature type="domain" description="NAD(P)-binding" evidence="9">
    <location>
        <begin position="10"/>
        <end position="316"/>
    </location>
</feature>
<dbReference type="InterPro" id="IPR016040">
    <property type="entry name" value="NAD(P)-bd_dom"/>
</dbReference>
<comment type="function">
    <text evidence="7 8">Catalyzes the conversion of GDP-D-mannose to GDP-4-dehydro-6-deoxy-D-mannose.</text>
</comment>